<dbReference type="PANTHER" id="PTHR43353:SF3">
    <property type="entry name" value="ALDEHYDE DEHYDROGENASE-RELATED"/>
    <property type="match status" value="1"/>
</dbReference>
<evidence type="ECO:0000256" key="1">
    <source>
        <dbReference type="ARBA" id="ARBA00001933"/>
    </source>
</evidence>
<evidence type="ECO:0000313" key="6">
    <source>
        <dbReference type="EMBL" id="MDR6511364.1"/>
    </source>
</evidence>
<evidence type="ECO:0000313" key="7">
    <source>
        <dbReference type="Proteomes" id="UP001184150"/>
    </source>
</evidence>
<keyword evidence="3" id="KW-0560">Oxidoreductase</keyword>
<evidence type="ECO:0000259" key="4">
    <source>
        <dbReference type="Pfam" id="PF00171"/>
    </source>
</evidence>
<dbReference type="Pfam" id="PF00291">
    <property type="entry name" value="PALP"/>
    <property type="match status" value="1"/>
</dbReference>
<evidence type="ECO:0000256" key="3">
    <source>
        <dbReference type="ARBA" id="ARBA00023002"/>
    </source>
</evidence>
<dbReference type="SUPFAM" id="SSF53686">
    <property type="entry name" value="Tryptophan synthase beta subunit-like PLP-dependent enzymes"/>
    <property type="match status" value="1"/>
</dbReference>
<dbReference type="InterPro" id="IPR044151">
    <property type="entry name" value="ALDH_KGSADH"/>
</dbReference>
<dbReference type="InterPro" id="IPR050740">
    <property type="entry name" value="Aldehyde_DH_Superfamily"/>
</dbReference>
<sequence length="901" mass="93530">MDTPPRRWADWAIARIEADYARSADTHLIPLDLPALPGVAIYLKDESSHPTGSLKHRLARSLFLHALCSGWIGEGTTVVEASSGSTAVSEAYFARMLGLPFVAVIPATTAAEKIAAIEALGGQCHKVSDPTAVYGEAQRLADERGGHYMDQFTFAERATDWRGNNNIAESIFAQMRREPAPIPTWIVCGAGTGGTSATLGRFVRYHRHATRVCVADPAHSVFHRHWHDRAIVRKDGACSVIEGIGRPRVEPSFVPNVIDRMEVVEDAASIAAARALSRHLGRRVGGSTGTNLIACARLASDMALPASMARSSRCCAIPVNAMPPPASTIPGWHSAAWISPTRKHGSRPFSPTGNIDGSATKLNTLFALARPRGVLRTTAKELAPMNGAYLIGGEDRTSSETFTGMAAATGQSLDGDFAVTPLADIAQACALAGAAFDTYRETTPAARAVFLEAIATALEARAEAIIARAMLESGLPQGRLAGELGRTTGQLRLFATVVREGTWAGAMIEPALPDRQPLPRPALASRAIALGPVAVFGASNFPLAFSVAGGDTASALAAGCPVVVKAHPAHPGTSRLAGEAIAEAVAQCGLPGGVFSLVQGPGNDIGTALVADPAIKAVGFTGSRRGGLALMAVAAARPEPIPVYAEMSSINPVLLFPAALAARAEDLGKAYVGSLSLFAGQFCTNPGLVIALDSPDLDRFLASAAQALAGVAPQVMLTGAIAAAYAKGIATLSGSEGVTVVAAGSDGDAQQGAARLLTVDAAHLLANPVLTEEVFGPSSLVVRAQSTEQTAQLLEALEGQLTATLHLDEADHALAAPLIPVLERKVGRILANGWPTGVEVSRTMVHGGPFPATSDGRTTSVGAMAIHRFLRPVCYQALPDALLPAALQATNPLGLPRQTFS</sequence>
<dbReference type="Proteomes" id="UP001184150">
    <property type="component" value="Unassembled WGS sequence"/>
</dbReference>
<comment type="caution">
    <text evidence="6">The sequence shown here is derived from an EMBL/GenBank/DDBJ whole genome shotgun (WGS) entry which is preliminary data.</text>
</comment>
<dbReference type="InterPro" id="IPR016161">
    <property type="entry name" value="Ald_DH/histidinol_DH"/>
</dbReference>
<keyword evidence="7" id="KW-1185">Reference proteome</keyword>
<dbReference type="PANTHER" id="PTHR43353">
    <property type="entry name" value="SUCCINATE-SEMIALDEHYDE DEHYDROGENASE, MITOCHONDRIAL"/>
    <property type="match status" value="1"/>
</dbReference>
<dbReference type="EMBL" id="JAVDRD010000005">
    <property type="protein sequence ID" value="MDR6511364.1"/>
    <property type="molecule type" value="Genomic_DNA"/>
</dbReference>
<feature type="domain" description="Tryptophan synthase beta chain-like PALP" evidence="5">
    <location>
        <begin position="26"/>
        <end position="301"/>
    </location>
</feature>
<gene>
    <name evidence="6" type="ORF">J2792_002236</name>
</gene>
<dbReference type="InterPro" id="IPR016162">
    <property type="entry name" value="Ald_DH_N"/>
</dbReference>
<evidence type="ECO:0000256" key="2">
    <source>
        <dbReference type="ARBA" id="ARBA00022898"/>
    </source>
</evidence>
<dbReference type="InterPro" id="IPR016163">
    <property type="entry name" value="Ald_DH_C"/>
</dbReference>
<comment type="cofactor">
    <cofactor evidence="1">
        <name>pyridoxal 5'-phosphate</name>
        <dbReference type="ChEBI" id="CHEBI:597326"/>
    </cofactor>
</comment>
<proteinExistence type="predicted"/>
<dbReference type="InterPro" id="IPR015590">
    <property type="entry name" value="Aldehyde_DH_dom"/>
</dbReference>
<keyword evidence="2" id="KW-0663">Pyridoxal phosphate</keyword>
<dbReference type="SUPFAM" id="SSF53720">
    <property type="entry name" value="ALDH-like"/>
    <property type="match status" value="1"/>
</dbReference>
<reference evidence="6 7" key="1">
    <citation type="submission" date="2023-07" db="EMBL/GenBank/DDBJ databases">
        <title>Sorghum-associated microbial communities from plants grown in Nebraska, USA.</title>
        <authorList>
            <person name="Schachtman D."/>
        </authorList>
    </citation>
    <scope>NUCLEOTIDE SEQUENCE [LARGE SCALE GENOMIC DNA]</scope>
    <source>
        <strain evidence="6 7">DS1027</strain>
    </source>
</reference>
<dbReference type="InterPro" id="IPR001926">
    <property type="entry name" value="TrpB-like_PALP"/>
</dbReference>
<dbReference type="Gene3D" id="3.40.50.1100">
    <property type="match status" value="2"/>
</dbReference>
<dbReference type="InterPro" id="IPR036052">
    <property type="entry name" value="TrpB-like_PALP_sf"/>
</dbReference>
<organism evidence="6 7">
    <name type="scientific">Novosphingobium capsulatum</name>
    <dbReference type="NCBI Taxonomy" id="13688"/>
    <lineage>
        <taxon>Bacteria</taxon>
        <taxon>Pseudomonadati</taxon>
        <taxon>Pseudomonadota</taxon>
        <taxon>Alphaproteobacteria</taxon>
        <taxon>Sphingomonadales</taxon>
        <taxon>Sphingomonadaceae</taxon>
        <taxon>Novosphingobium</taxon>
    </lineage>
</organism>
<accession>A0ABU1MM09</accession>
<name>A0ABU1MM09_9SPHN</name>
<dbReference type="Gene3D" id="3.40.605.10">
    <property type="entry name" value="Aldehyde Dehydrogenase, Chain A, domain 1"/>
    <property type="match status" value="1"/>
</dbReference>
<dbReference type="CDD" id="cd07129">
    <property type="entry name" value="ALDH_KGSADH"/>
    <property type="match status" value="1"/>
</dbReference>
<evidence type="ECO:0000259" key="5">
    <source>
        <dbReference type="Pfam" id="PF00291"/>
    </source>
</evidence>
<protein>
    <submittedName>
        <fullName evidence="6">Cysteine synthase/acyl-CoA reductase-like NAD-dependent aldehyde dehydrogenase</fullName>
    </submittedName>
</protein>
<dbReference type="Pfam" id="PF00171">
    <property type="entry name" value="Aldedh"/>
    <property type="match status" value="1"/>
</dbReference>
<dbReference type="Gene3D" id="3.40.309.10">
    <property type="entry name" value="Aldehyde Dehydrogenase, Chain A, domain 2"/>
    <property type="match status" value="1"/>
</dbReference>
<feature type="domain" description="Aldehyde dehydrogenase" evidence="4">
    <location>
        <begin position="415"/>
        <end position="840"/>
    </location>
</feature>